<evidence type="ECO:0000313" key="1">
    <source>
        <dbReference type="EMBL" id="GIH95385.1"/>
    </source>
</evidence>
<name>A0A8J3SLJ4_9ACTN</name>
<organism evidence="1 2">
    <name type="scientific">Planobispora siamensis</name>
    <dbReference type="NCBI Taxonomy" id="936338"/>
    <lineage>
        <taxon>Bacteria</taxon>
        <taxon>Bacillati</taxon>
        <taxon>Actinomycetota</taxon>
        <taxon>Actinomycetes</taxon>
        <taxon>Streptosporangiales</taxon>
        <taxon>Streptosporangiaceae</taxon>
        <taxon>Planobispora</taxon>
    </lineage>
</organism>
<dbReference type="Proteomes" id="UP000619788">
    <property type="component" value="Unassembled WGS sequence"/>
</dbReference>
<protein>
    <submittedName>
        <fullName evidence="1">Uncharacterized protein</fullName>
    </submittedName>
</protein>
<sequence length="141" mass="16113">MVLGERPITKEQTMTATVGTVDLIAQFADRHNARDDKFRITRPAAAELAAALAELKTDTFRCGRCSWVCQNPNLDMPQFQMVTHALRHREIEAQDTDALRGTYQMTRVIWDEWAHLIAYAELQRRDVDPAAIPGLVWRTYA</sequence>
<comment type="caution">
    <text evidence="1">The sequence shown here is derived from an EMBL/GenBank/DDBJ whole genome shotgun (WGS) entry which is preliminary data.</text>
</comment>
<evidence type="ECO:0000313" key="2">
    <source>
        <dbReference type="Proteomes" id="UP000619788"/>
    </source>
</evidence>
<keyword evidence="2" id="KW-1185">Reference proteome</keyword>
<proteinExistence type="predicted"/>
<gene>
    <name evidence="1" type="ORF">Psi01_60150</name>
</gene>
<reference evidence="1 2" key="1">
    <citation type="submission" date="2021-01" db="EMBL/GenBank/DDBJ databases">
        <title>Whole genome shotgun sequence of Planobispora siamensis NBRC 107568.</title>
        <authorList>
            <person name="Komaki H."/>
            <person name="Tamura T."/>
        </authorList>
    </citation>
    <scope>NUCLEOTIDE SEQUENCE [LARGE SCALE GENOMIC DNA]</scope>
    <source>
        <strain evidence="1 2">NBRC 107568</strain>
    </source>
</reference>
<accession>A0A8J3SLJ4</accession>
<dbReference type="EMBL" id="BOOJ01000052">
    <property type="protein sequence ID" value="GIH95385.1"/>
    <property type="molecule type" value="Genomic_DNA"/>
</dbReference>
<dbReference type="AlphaFoldDB" id="A0A8J3SLJ4"/>